<dbReference type="RefSeq" id="WP_169641792.1">
    <property type="nucleotide sequence ID" value="NZ_CP048788.1"/>
</dbReference>
<keyword evidence="3" id="KW-1185">Reference proteome</keyword>
<protein>
    <recommendedName>
        <fullName evidence="4">Lipoprotein</fullName>
    </recommendedName>
</protein>
<dbReference type="EMBL" id="CP048788">
    <property type="protein sequence ID" value="QJF52572.1"/>
    <property type="molecule type" value="Genomic_DNA"/>
</dbReference>
<organism evidence="2 3">
    <name type="scientific">Roseobacter ponti</name>
    <dbReference type="NCBI Taxonomy" id="1891787"/>
    <lineage>
        <taxon>Bacteria</taxon>
        <taxon>Pseudomonadati</taxon>
        <taxon>Pseudomonadota</taxon>
        <taxon>Alphaproteobacteria</taxon>
        <taxon>Rhodobacterales</taxon>
        <taxon>Roseobacteraceae</taxon>
        <taxon>Roseobacter</taxon>
    </lineage>
</organism>
<dbReference type="PROSITE" id="PS51257">
    <property type="entry name" value="PROKAR_LIPOPROTEIN"/>
    <property type="match status" value="1"/>
</dbReference>
<feature type="chain" id="PRO_5032466731" description="Lipoprotein" evidence="1">
    <location>
        <begin position="16"/>
        <end position="125"/>
    </location>
</feature>
<evidence type="ECO:0008006" key="4">
    <source>
        <dbReference type="Google" id="ProtNLM"/>
    </source>
</evidence>
<feature type="signal peptide" evidence="1">
    <location>
        <begin position="1"/>
        <end position="15"/>
    </location>
</feature>
<accession>A0A858SXK5</accession>
<evidence type="ECO:0000313" key="3">
    <source>
        <dbReference type="Proteomes" id="UP000503308"/>
    </source>
</evidence>
<proteinExistence type="predicted"/>
<evidence type="ECO:0000256" key="1">
    <source>
        <dbReference type="SAM" id="SignalP"/>
    </source>
</evidence>
<reference evidence="2 3" key="1">
    <citation type="submission" date="2020-02" db="EMBL/GenBank/DDBJ databases">
        <title>Genome sequence of Roseobacter ponti.</title>
        <authorList>
            <person name="Hollensteiner J."/>
            <person name="Schneider D."/>
            <person name="Poehlein A."/>
            <person name="Daniel R."/>
        </authorList>
    </citation>
    <scope>NUCLEOTIDE SEQUENCE [LARGE SCALE GENOMIC DNA]</scope>
    <source>
        <strain evidence="2 3">DSM 106830</strain>
    </source>
</reference>
<dbReference type="Proteomes" id="UP000503308">
    <property type="component" value="Chromosome"/>
</dbReference>
<keyword evidence="1" id="KW-0732">Signal</keyword>
<sequence>MLRTAVLLGSVVVLAACGSAPAPRGGSGTQAQAVSFDTGTVSRFATGPIGTACLIHDRRNASRALCGCVQAAADMTLNQADQQRGVRFFSEPELLNEIKISDSVANEAFWERWDRFSETAERLCG</sequence>
<gene>
    <name evidence="2" type="ORF">G3256_16035</name>
</gene>
<name>A0A858SXK5_9RHOB</name>
<dbReference type="AlphaFoldDB" id="A0A858SXK5"/>
<evidence type="ECO:0000313" key="2">
    <source>
        <dbReference type="EMBL" id="QJF52572.1"/>
    </source>
</evidence>
<dbReference type="KEGG" id="rpon:G3256_16035"/>